<dbReference type="InterPro" id="IPR058248">
    <property type="entry name" value="Lxx211020-like"/>
</dbReference>
<dbReference type="Proteomes" id="UP001552594">
    <property type="component" value="Unassembled WGS sequence"/>
</dbReference>
<sequence>MRTPEPLRALRAALVPLAACALTLAGLGAWTASGAAGRPARITASDARVLLPFGTDDTAAFVRLRNDGDEDDRLLDVEVPSAYRAMLSRTVTRNAVSHMEMVSAATVPAHGSLSMSPRQLDIMISRPPRLRLGDRLPLVLTFARSGVLRVTAEVVRPGTG</sequence>
<comment type="caution">
    <text evidence="1">The sequence shown here is derived from an EMBL/GenBank/DDBJ whole genome shotgun (WGS) entry which is preliminary data.</text>
</comment>
<dbReference type="InterPro" id="IPR007410">
    <property type="entry name" value="LpqE-like"/>
</dbReference>
<dbReference type="InterPro" id="IPR036182">
    <property type="entry name" value="PCuAC_sf"/>
</dbReference>
<accession>A0ABV3K5I9</accession>
<dbReference type="EMBL" id="JBFAUK010000030">
    <property type="protein sequence ID" value="MEV5510315.1"/>
    <property type="molecule type" value="Genomic_DNA"/>
</dbReference>
<dbReference type="PANTHER" id="PTHR36302">
    <property type="entry name" value="BLR7088 PROTEIN"/>
    <property type="match status" value="1"/>
</dbReference>
<name>A0ABV3K5I9_STRON</name>
<dbReference type="Gene3D" id="2.60.40.1890">
    <property type="entry name" value="PCu(A)C copper chaperone"/>
    <property type="match status" value="1"/>
</dbReference>
<reference evidence="1 2" key="1">
    <citation type="submission" date="2024-06" db="EMBL/GenBank/DDBJ databases">
        <title>The Natural Products Discovery Center: Release of the First 8490 Sequenced Strains for Exploring Actinobacteria Biosynthetic Diversity.</title>
        <authorList>
            <person name="Kalkreuter E."/>
            <person name="Kautsar S.A."/>
            <person name="Yang D."/>
            <person name="Bader C.D."/>
            <person name="Teijaro C.N."/>
            <person name="Fluegel L."/>
            <person name="Davis C.M."/>
            <person name="Simpson J.R."/>
            <person name="Lauterbach L."/>
            <person name="Steele A.D."/>
            <person name="Gui C."/>
            <person name="Meng S."/>
            <person name="Li G."/>
            <person name="Viehrig K."/>
            <person name="Ye F."/>
            <person name="Su P."/>
            <person name="Kiefer A.F."/>
            <person name="Nichols A."/>
            <person name="Cepeda A.J."/>
            <person name="Yan W."/>
            <person name="Fan B."/>
            <person name="Jiang Y."/>
            <person name="Adhikari A."/>
            <person name="Zheng C.-J."/>
            <person name="Schuster L."/>
            <person name="Cowan T.M."/>
            <person name="Smanski M.J."/>
            <person name="Chevrette M.G."/>
            <person name="De Carvalho L.P.S."/>
            <person name="Shen B."/>
        </authorList>
    </citation>
    <scope>NUCLEOTIDE SEQUENCE [LARGE SCALE GENOMIC DNA]</scope>
    <source>
        <strain evidence="1 2">NPDC052347</strain>
    </source>
</reference>
<dbReference type="Pfam" id="PF04314">
    <property type="entry name" value="PCuAC"/>
    <property type="match status" value="1"/>
</dbReference>
<dbReference type="RefSeq" id="WP_109278772.1">
    <property type="nucleotide sequence ID" value="NZ_JBFAUK010000030.1"/>
</dbReference>
<evidence type="ECO:0000313" key="1">
    <source>
        <dbReference type="EMBL" id="MEV5510315.1"/>
    </source>
</evidence>
<keyword evidence="2" id="KW-1185">Reference proteome</keyword>
<organism evidence="1 2">
    <name type="scientific">Streptomyces orinoci</name>
    <name type="common">Streptoverticillium orinoci</name>
    <dbReference type="NCBI Taxonomy" id="67339"/>
    <lineage>
        <taxon>Bacteria</taxon>
        <taxon>Bacillati</taxon>
        <taxon>Actinomycetota</taxon>
        <taxon>Actinomycetes</taxon>
        <taxon>Kitasatosporales</taxon>
        <taxon>Streptomycetaceae</taxon>
        <taxon>Streptomyces</taxon>
    </lineage>
</organism>
<protein>
    <submittedName>
        <fullName evidence="1">Copper chaperone PCu(A)C</fullName>
    </submittedName>
</protein>
<evidence type="ECO:0000313" key="2">
    <source>
        <dbReference type="Proteomes" id="UP001552594"/>
    </source>
</evidence>
<proteinExistence type="predicted"/>
<dbReference type="SUPFAM" id="SSF110087">
    <property type="entry name" value="DR1885-like metal-binding protein"/>
    <property type="match status" value="1"/>
</dbReference>
<gene>
    <name evidence="1" type="ORF">AB0L16_28460</name>
</gene>
<dbReference type="PANTHER" id="PTHR36302:SF1">
    <property type="entry name" value="COPPER CHAPERONE PCU(A)C"/>
    <property type="match status" value="1"/>
</dbReference>